<dbReference type="GeneID" id="93069038"/>
<dbReference type="EMBL" id="UFSX01000002">
    <property type="protein sequence ID" value="SUV42898.1"/>
    <property type="molecule type" value="Genomic_DNA"/>
</dbReference>
<evidence type="ECO:0000256" key="1">
    <source>
        <dbReference type="SAM" id="SignalP"/>
    </source>
</evidence>
<dbReference type="Proteomes" id="UP000254424">
    <property type="component" value="Unassembled WGS sequence"/>
</dbReference>
<reference evidence="2 3" key="1">
    <citation type="submission" date="2018-06" db="EMBL/GenBank/DDBJ databases">
        <authorList>
            <consortium name="Pathogen Informatics"/>
            <person name="Doyle S."/>
        </authorList>
    </citation>
    <scope>NUCLEOTIDE SEQUENCE [LARGE SCALE GENOMIC DNA]</scope>
    <source>
        <strain evidence="2 3">NCTC11155</strain>
    </source>
</reference>
<evidence type="ECO:0000313" key="2">
    <source>
        <dbReference type="EMBL" id="SUV42898.1"/>
    </source>
</evidence>
<protein>
    <submittedName>
        <fullName evidence="2">Protein of uncharacterized function (DUF3575)</fullName>
    </submittedName>
</protein>
<evidence type="ECO:0000313" key="3">
    <source>
        <dbReference type="Proteomes" id="UP000254424"/>
    </source>
</evidence>
<accession>A0A380Z786</accession>
<organism evidence="2 3">
    <name type="scientific">Bacteroides eggerthii</name>
    <dbReference type="NCBI Taxonomy" id="28111"/>
    <lineage>
        <taxon>Bacteria</taxon>
        <taxon>Pseudomonadati</taxon>
        <taxon>Bacteroidota</taxon>
        <taxon>Bacteroidia</taxon>
        <taxon>Bacteroidales</taxon>
        <taxon>Bacteroidaceae</taxon>
        <taxon>Bacteroides</taxon>
    </lineage>
</organism>
<gene>
    <name evidence="2" type="ORF">NCTC11155_02279</name>
</gene>
<keyword evidence="1" id="KW-0732">Signal</keyword>
<name>A0A380Z786_9BACE</name>
<dbReference type="RefSeq" id="WP_004291265.1">
    <property type="nucleotide sequence ID" value="NZ_CABKNQ010000017.1"/>
</dbReference>
<sequence>MKQLAVILLFMACFVESRASGALADDSLYCFRFVRGKGMFYVPYKGNGQALERLMVLIGMHREDILSGNIPVFVEGFCPDRKTARERSNRVKSEMILRGGLHEACFRTVNHVQEGDYVEVRLRLPAAPQASEQADDADAVSETENMPHDIDTTHCAADTAIVPAASLSASPLGSQPDKDGRHDFGSAFALRTNLLRLATLTADFGLEYRMADARIAILLNGTYADWGWKEKQRRYKIWRVSPEARCYLGTRRRGFLGAMYHRGGFHYKLDATGKAGDYQGGGITGGYRLPLTRHWAFDFHAAAGYTRAEYDEYTRIGTVNVLRNKSGKLVKDYWGINQLGVSLLYDF</sequence>
<dbReference type="AlphaFoldDB" id="A0A380Z786"/>
<feature type="chain" id="PRO_5016656920" evidence="1">
    <location>
        <begin position="25"/>
        <end position="347"/>
    </location>
</feature>
<proteinExistence type="predicted"/>
<dbReference type="InterPro" id="IPR021958">
    <property type="entry name" value="DUF3575"/>
</dbReference>
<feature type="signal peptide" evidence="1">
    <location>
        <begin position="1"/>
        <end position="24"/>
    </location>
</feature>
<dbReference type="Pfam" id="PF12099">
    <property type="entry name" value="DUF3575"/>
    <property type="match status" value="1"/>
</dbReference>
<dbReference type="STRING" id="483216.BACEGG_02950"/>